<feature type="signal peptide" evidence="1">
    <location>
        <begin position="1"/>
        <end position="16"/>
    </location>
</feature>
<dbReference type="NCBIfam" id="TIGR02595">
    <property type="entry name" value="PEP_CTERM"/>
    <property type="match status" value="1"/>
</dbReference>
<organism evidence="2 3">
    <name type="scientific">Roseateles aquae</name>
    <dbReference type="NCBI Taxonomy" id="3077235"/>
    <lineage>
        <taxon>Bacteria</taxon>
        <taxon>Pseudomonadati</taxon>
        <taxon>Pseudomonadota</taxon>
        <taxon>Betaproteobacteria</taxon>
        <taxon>Burkholderiales</taxon>
        <taxon>Sphaerotilaceae</taxon>
        <taxon>Roseateles</taxon>
    </lineage>
</organism>
<protein>
    <submittedName>
        <fullName evidence="2">PEP-CTERM sorting domain-containing protein</fullName>
    </submittedName>
</protein>
<evidence type="ECO:0000256" key="1">
    <source>
        <dbReference type="SAM" id="SignalP"/>
    </source>
</evidence>
<dbReference type="InterPro" id="IPR013424">
    <property type="entry name" value="Ice-binding_C"/>
</dbReference>
<proteinExistence type="predicted"/>
<evidence type="ECO:0000313" key="2">
    <source>
        <dbReference type="EMBL" id="MDT9000183.1"/>
    </source>
</evidence>
<reference evidence="2" key="1">
    <citation type="submission" date="2023-09" db="EMBL/GenBank/DDBJ databases">
        <title>Paucibacter sp. APW11 Genome sequencing and assembly.</title>
        <authorList>
            <person name="Kim I."/>
        </authorList>
    </citation>
    <scope>NUCLEOTIDE SEQUENCE</scope>
    <source>
        <strain evidence="2">APW11</strain>
    </source>
</reference>
<feature type="chain" id="PRO_5045253486" evidence="1">
    <location>
        <begin position="17"/>
        <end position="203"/>
    </location>
</feature>
<name>A0ABU3PCC7_9BURK</name>
<accession>A0ABU3PCC7</accession>
<comment type="caution">
    <text evidence="2">The sequence shown here is derived from an EMBL/GenBank/DDBJ whole genome shotgun (WGS) entry which is preliminary data.</text>
</comment>
<gene>
    <name evidence="2" type="ORF">RQP53_12980</name>
</gene>
<sequence>MLGVAALMLALTTAQAQTITEDFSLGAQGWTASNGGALSHQASGGNGGGFLQIADSSSDDFLIVAPTALLGNWSSFLGGTLSFDARNINGDSPDWSPFGELTFSGAAGAVSLDMVSPNLPPADGQWHRYSVQLTVANFGAQLPAVLAQLNGLSIKGEYHNGVSEVLGFDNFSVSAVPEPSQALLLSLGLVGLVPWLRRRRDQC</sequence>
<dbReference type="EMBL" id="JAVXZY010000005">
    <property type="protein sequence ID" value="MDT9000183.1"/>
    <property type="molecule type" value="Genomic_DNA"/>
</dbReference>
<evidence type="ECO:0000313" key="3">
    <source>
        <dbReference type="Proteomes" id="UP001246372"/>
    </source>
</evidence>
<dbReference type="Proteomes" id="UP001246372">
    <property type="component" value="Unassembled WGS sequence"/>
</dbReference>
<keyword evidence="1" id="KW-0732">Signal</keyword>
<keyword evidence="3" id="KW-1185">Reference proteome</keyword>
<dbReference type="RefSeq" id="WP_315650744.1">
    <property type="nucleotide sequence ID" value="NZ_JAVXZY010000005.1"/>
</dbReference>